<organism evidence="2 3">
    <name type="scientific">Leishmania panamensis</name>
    <dbReference type="NCBI Taxonomy" id="5679"/>
    <lineage>
        <taxon>Eukaryota</taxon>
        <taxon>Discoba</taxon>
        <taxon>Euglenozoa</taxon>
        <taxon>Kinetoplastea</taxon>
        <taxon>Metakinetoplastina</taxon>
        <taxon>Trypanosomatida</taxon>
        <taxon>Trypanosomatidae</taxon>
        <taxon>Leishmaniinae</taxon>
        <taxon>Leishmania</taxon>
        <taxon>Leishmania guyanensis species complex</taxon>
    </lineage>
</organism>
<reference evidence="2 3" key="1">
    <citation type="journal article" date="2015" name="Sci. Rep.">
        <title>The genome of Leishmania panamensis: insights into genomics of the L. (Viannia) subgenus.</title>
        <authorList>
            <person name="Llanes A."/>
            <person name="Restrepo C.M."/>
            <person name="Vecchio G.D."/>
            <person name="Anguizola F.J."/>
            <person name="Lleonart R."/>
        </authorList>
    </citation>
    <scope>NUCLEOTIDE SEQUENCE [LARGE SCALE GENOMIC DNA]</scope>
    <source>
        <strain evidence="2 3">MHOM/PA/94/PSC-1</strain>
    </source>
</reference>
<sequence length="559" mass="61395">MATPRCKKDGGAPSSGTNGAVEVFVAETSDIRDLLYKYRAEEELLRSDLRSFVHREIDEQATFSHLRASVNQSELSSLRDPRFIEYIARFQAEEKAVAPSAVSTGDPMTTACTVSVGATGARANCQWWAPRMKEKGSPWLRCWTPDAALPLAAFKSLSDVWKGWRRVSPAYDAAFNRMLEEVYSTAPSSCTDSVRYCCFGNGTLCVFPIEEDMAMMDGFEVRVTQMPQSSSEPVPNAPSLLSVDNAGYVVAAALDHYFTELTSAVAMTCDDLRTKVVALLHKKKPDSADVHATVADHFRLTGDAWDTLTFVRPGRLQHTVMVRGFFFKGRLALVEQLGAEVDVVPLFFADEKGSDMLEEGRRRVQRLFSQTLATLYSELGQACNGVEMLGEAALPPNAALTAAVMVPSSERDVVSGVLLDVRPVTPQLSFDRRVTWMDVCAVGRQRSGATRGAHEPLDAAGVSRGRSDEEDSVLFRLTHLPVASLQAYDSVSRRVFPLLNRQLTADQRHKHEMTEEGVEVPVRGVLDISSATAMTLPICVGAVACVVVALCVARWVRRF</sequence>
<evidence type="ECO:0000313" key="2">
    <source>
        <dbReference type="EMBL" id="AIN97125.1"/>
    </source>
</evidence>
<evidence type="ECO:0000313" key="3">
    <source>
        <dbReference type="Proteomes" id="UP000063063"/>
    </source>
</evidence>
<accession>A0A088RMR5</accession>
<gene>
    <name evidence="2" type="ORF">LPMP_170870</name>
</gene>
<name>A0A088RMR5_LEIPA</name>
<dbReference type="KEGG" id="lpan:LPMP_170870"/>
<feature type="transmembrane region" description="Helical" evidence="1">
    <location>
        <begin position="534"/>
        <end position="556"/>
    </location>
</feature>
<proteinExistence type="predicted"/>
<dbReference type="eggNOG" id="ENOG502S9NW">
    <property type="taxonomic scope" value="Eukaryota"/>
</dbReference>
<keyword evidence="3" id="KW-1185">Reference proteome</keyword>
<keyword evidence="1" id="KW-0472">Membrane</keyword>
<dbReference type="Proteomes" id="UP000063063">
    <property type="component" value="Chromosome 17"/>
</dbReference>
<dbReference type="GeneID" id="22573830"/>
<dbReference type="OrthoDB" id="272324at2759"/>
<keyword evidence="1" id="KW-0812">Transmembrane</keyword>
<dbReference type="EMBL" id="CP009386">
    <property type="protein sequence ID" value="AIN97125.1"/>
    <property type="molecule type" value="Genomic_DNA"/>
</dbReference>
<keyword evidence="1" id="KW-1133">Transmembrane helix</keyword>
<dbReference type="VEuPathDB" id="TriTrypDB:LPAL13_170014600"/>
<protein>
    <submittedName>
        <fullName evidence="2">Uncharacterized protein</fullName>
    </submittedName>
</protein>
<dbReference type="RefSeq" id="XP_010697778.1">
    <property type="nucleotide sequence ID" value="XM_010699476.1"/>
</dbReference>
<evidence type="ECO:0000256" key="1">
    <source>
        <dbReference type="SAM" id="Phobius"/>
    </source>
</evidence>
<dbReference type="VEuPathDB" id="TriTrypDB:LPMP_170870"/>
<dbReference type="AlphaFoldDB" id="A0A088RMR5"/>